<protein>
    <submittedName>
        <fullName evidence="6">Mannan-binding lectin</fullName>
    </submittedName>
</protein>
<dbReference type="PANTHER" id="PTHR22801">
    <property type="entry name" value="LITHOSTATHINE"/>
    <property type="match status" value="1"/>
</dbReference>
<evidence type="ECO:0000256" key="2">
    <source>
        <dbReference type="SAM" id="Coils"/>
    </source>
</evidence>
<keyword evidence="6" id="KW-0430">Lectin</keyword>
<dbReference type="InterPro" id="IPR016186">
    <property type="entry name" value="C-type_lectin-like/link_sf"/>
</dbReference>
<dbReference type="PANTHER" id="PTHR22801:SF63">
    <property type="entry name" value="C-TYPE LECTIN DOMAIN-CONTAINING PROTEIN"/>
    <property type="match status" value="1"/>
</dbReference>
<keyword evidence="4" id="KW-0732">Signal</keyword>
<evidence type="ECO:0000259" key="5">
    <source>
        <dbReference type="PROSITE" id="PS50041"/>
    </source>
</evidence>
<name>C9WVW1_CIOIN</name>
<feature type="coiled-coil region" evidence="2">
    <location>
        <begin position="60"/>
        <end position="87"/>
    </location>
</feature>
<dbReference type="Gene3D" id="1.20.5.320">
    <property type="entry name" value="6-Phosphogluconate Dehydrogenase, domain 3"/>
    <property type="match status" value="1"/>
</dbReference>
<organism evidence="6">
    <name type="scientific">Ciona intestinalis</name>
    <name type="common">Transparent sea squirt</name>
    <name type="synonym">Ascidia intestinalis</name>
    <dbReference type="NCBI Taxonomy" id="7719"/>
    <lineage>
        <taxon>Eukaryota</taxon>
        <taxon>Metazoa</taxon>
        <taxon>Chordata</taxon>
        <taxon>Tunicata</taxon>
        <taxon>Ascidiacea</taxon>
        <taxon>Phlebobranchia</taxon>
        <taxon>Cionidae</taxon>
        <taxon>Ciona</taxon>
    </lineage>
</organism>
<feature type="domain" description="C-type lectin" evidence="5">
    <location>
        <begin position="111"/>
        <end position="229"/>
    </location>
</feature>
<keyword evidence="2" id="KW-0175">Coiled coil</keyword>
<dbReference type="InterPro" id="IPR001304">
    <property type="entry name" value="C-type_lectin-like"/>
</dbReference>
<dbReference type="AlphaFoldDB" id="C9WVW1"/>
<dbReference type="Pfam" id="PF00059">
    <property type="entry name" value="Lectin_C"/>
    <property type="match status" value="1"/>
</dbReference>
<dbReference type="Gene3D" id="3.10.100.10">
    <property type="entry name" value="Mannose-Binding Protein A, subunit A"/>
    <property type="match status" value="1"/>
</dbReference>
<dbReference type="GO" id="GO:0030246">
    <property type="term" value="F:carbohydrate binding"/>
    <property type="evidence" value="ECO:0007669"/>
    <property type="project" value="UniProtKB-KW"/>
</dbReference>
<feature type="chain" id="PRO_5003003199" evidence="4">
    <location>
        <begin position="21"/>
        <end position="236"/>
    </location>
</feature>
<dbReference type="CDD" id="cd00037">
    <property type="entry name" value="CLECT"/>
    <property type="match status" value="1"/>
</dbReference>
<sequence length="236" mass="26011">MFSLKVCVVFIISLHATVLAGDNTYLTCSEGAPPLKADRGPPGPAGPTGPKGPKGDTGATTELENTVHDLEERLEKAERDIVLMTKTINEINSHTCQRMEVIDGKVWYGPGNGYLYLIIVSDMTYDDARSKCSKYGATLAVHGPQNRDIMKILHKQLPVITQEDYWIGLTDKQGEGRYVWADGSSLKSSEANWYPGEPNDAGNAEDCVGGNYLDSLQWNDYKCSDGRLYALCERQE</sequence>
<dbReference type="InterPro" id="IPR018378">
    <property type="entry name" value="C-type_lectin_CS"/>
</dbReference>
<evidence type="ECO:0000313" key="6">
    <source>
        <dbReference type="EMBL" id="ACX37454.1"/>
    </source>
</evidence>
<dbReference type="EMBL" id="FJ951619">
    <property type="protein sequence ID" value="ACX37454.1"/>
    <property type="molecule type" value="mRNA"/>
</dbReference>
<evidence type="ECO:0000256" key="1">
    <source>
        <dbReference type="ARBA" id="ARBA00023157"/>
    </source>
</evidence>
<keyword evidence="1" id="KW-1015">Disulfide bond</keyword>
<evidence type="ECO:0000256" key="3">
    <source>
        <dbReference type="SAM" id="MobiDB-lite"/>
    </source>
</evidence>
<evidence type="ECO:0000256" key="4">
    <source>
        <dbReference type="SAM" id="SignalP"/>
    </source>
</evidence>
<dbReference type="PROSITE" id="PS50041">
    <property type="entry name" value="C_TYPE_LECTIN_2"/>
    <property type="match status" value="1"/>
</dbReference>
<reference evidence="6" key="2">
    <citation type="journal article" date="2010" name="Dev. Comp. Immunol.">
        <title>Two mannose-binding lectin homologues and an MBL-associated serine protease are expressed in the gut epithelia of the urochordate species Ciona intestinalis.</title>
        <authorList>
            <person name="Skjoedt M.O."/>
            <person name="Palarasah Y."/>
            <person name="Rasmussen K."/>
            <person name="Vitved L."/>
            <person name="Salomonsen J."/>
            <person name="Kliem A."/>
            <person name="Hansen S."/>
            <person name="Koch C."/>
            <person name="Skjodt K."/>
        </authorList>
    </citation>
    <scope>NUCLEOTIDE SEQUENCE</scope>
</reference>
<feature type="region of interest" description="Disordered" evidence="3">
    <location>
        <begin position="34"/>
        <end position="60"/>
    </location>
</feature>
<dbReference type="PROSITE" id="PS00615">
    <property type="entry name" value="C_TYPE_LECTIN_1"/>
    <property type="match status" value="1"/>
</dbReference>
<accession>C9WVW1</accession>
<dbReference type="SUPFAM" id="SSF56436">
    <property type="entry name" value="C-type lectin-like"/>
    <property type="match status" value="1"/>
</dbReference>
<dbReference type="SMART" id="SM00034">
    <property type="entry name" value="CLECT"/>
    <property type="match status" value="1"/>
</dbReference>
<reference evidence="6" key="1">
    <citation type="submission" date="2009-04" db="EMBL/GenBank/DDBJ databases">
        <authorList>
            <person name="Skjoedt M.-O."/>
            <person name="Palarasah Y."/>
            <person name="Rasmussen K."/>
            <person name="Vitved L."/>
            <person name="Salomonsen J."/>
            <person name="Kliem A."/>
            <person name="Hansen S."/>
            <person name="Koch C."/>
            <person name="Skjodt K."/>
        </authorList>
    </citation>
    <scope>NUCLEOTIDE SEQUENCE</scope>
</reference>
<proteinExistence type="evidence at transcript level"/>
<dbReference type="InterPro" id="IPR016187">
    <property type="entry name" value="CTDL_fold"/>
</dbReference>
<dbReference type="InterPro" id="IPR050801">
    <property type="entry name" value="Ca-Dep_Lectins_ImmuneDev"/>
</dbReference>
<feature type="signal peptide" evidence="4">
    <location>
        <begin position="1"/>
        <end position="20"/>
    </location>
</feature>
<dbReference type="GeneID" id="100313486"/>